<protein>
    <submittedName>
        <fullName evidence="2">Uncharacterized protein</fullName>
    </submittedName>
</protein>
<gene>
    <name evidence="2" type="ORF">CIRG_09700</name>
</gene>
<evidence type="ECO:0000256" key="1">
    <source>
        <dbReference type="SAM" id="MobiDB-lite"/>
    </source>
</evidence>
<sequence length="83" mass="9205">MFATWPTAMVSFSIVEIVNEDSIGFQYMEIRLRNIVESRRAAPTNGDPTAKEEVQNEKGEANDARCPAYSIPSIVISKVPDDS</sequence>
<dbReference type="AlphaFoldDB" id="A0A0J6YPA2"/>
<evidence type="ECO:0000313" key="3">
    <source>
        <dbReference type="Proteomes" id="UP000054565"/>
    </source>
</evidence>
<evidence type="ECO:0000313" key="2">
    <source>
        <dbReference type="EMBL" id="KMP09530.1"/>
    </source>
</evidence>
<dbReference type="Proteomes" id="UP000054565">
    <property type="component" value="Unassembled WGS sequence"/>
</dbReference>
<proteinExistence type="predicted"/>
<feature type="compositionally biased region" description="Basic and acidic residues" evidence="1">
    <location>
        <begin position="49"/>
        <end position="63"/>
    </location>
</feature>
<accession>A0A0J6YPA2</accession>
<dbReference type="EMBL" id="DS028099">
    <property type="protein sequence ID" value="KMP09530.1"/>
    <property type="molecule type" value="Genomic_DNA"/>
</dbReference>
<dbReference type="STRING" id="404692.A0A0J6YPA2"/>
<reference evidence="3" key="1">
    <citation type="journal article" date="2010" name="Genome Res.">
        <title>Population genomic sequencing of Coccidioides fungi reveals recent hybridization and transposon control.</title>
        <authorList>
            <person name="Neafsey D.E."/>
            <person name="Barker B.M."/>
            <person name="Sharpton T.J."/>
            <person name="Stajich J.E."/>
            <person name="Park D.J."/>
            <person name="Whiston E."/>
            <person name="Hung C.-Y."/>
            <person name="McMahan C."/>
            <person name="White J."/>
            <person name="Sykes S."/>
            <person name="Heiman D."/>
            <person name="Young S."/>
            <person name="Zeng Q."/>
            <person name="Abouelleil A."/>
            <person name="Aftuck L."/>
            <person name="Bessette D."/>
            <person name="Brown A."/>
            <person name="FitzGerald M."/>
            <person name="Lui A."/>
            <person name="Macdonald J.P."/>
            <person name="Priest M."/>
            <person name="Orbach M.J."/>
            <person name="Galgiani J.N."/>
            <person name="Kirkland T.N."/>
            <person name="Cole G.T."/>
            <person name="Birren B.W."/>
            <person name="Henn M.R."/>
            <person name="Taylor J.W."/>
            <person name="Rounsley S.D."/>
        </authorList>
    </citation>
    <scope>NUCLEOTIDE SEQUENCE [LARGE SCALE GENOMIC DNA]</scope>
    <source>
        <strain evidence="3">RMSCC 2394</strain>
    </source>
</reference>
<feature type="region of interest" description="Disordered" evidence="1">
    <location>
        <begin position="39"/>
        <end position="63"/>
    </location>
</feature>
<organism evidence="2 3">
    <name type="scientific">Coccidioides immitis RMSCC 2394</name>
    <dbReference type="NCBI Taxonomy" id="404692"/>
    <lineage>
        <taxon>Eukaryota</taxon>
        <taxon>Fungi</taxon>
        <taxon>Dikarya</taxon>
        <taxon>Ascomycota</taxon>
        <taxon>Pezizomycotina</taxon>
        <taxon>Eurotiomycetes</taxon>
        <taxon>Eurotiomycetidae</taxon>
        <taxon>Onygenales</taxon>
        <taxon>Onygenaceae</taxon>
        <taxon>Coccidioides</taxon>
    </lineage>
</organism>
<name>A0A0J6YPA2_COCIT</name>